<reference evidence="1" key="1">
    <citation type="submission" date="2023-05" db="EMBL/GenBank/DDBJ databases">
        <authorList>
            <person name="Stuckert A."/>
        </authorList>
    </citation>
    <scope>NUCLEOTIDE SEQUENCE</scope>
</reference>
<evidence type="ECO:0000313" key="1">
    <source>
        <dbReference type="EMBL" id="CAI9575864.1"/>
    </source>
</evidence>
<evidence type="ECO:0000313" key="2">
    <source>
        <dbReference type="Proteomes" id="UP001162483"/>
    </source>
</evidence>
<dbReference type="Proteomes" id="UP001162483">
    <property type="component" value="Unassembled WGS sequence"/>
</dbReference>
<accession>A0ABN9DT83</accession>
<proteinExistence type="predicted"/>
<organism evidence="1 2">
    <name type="scientific">Staurois parvus</name>
    <dbReference type="NCBI Taxonomy" id="386267"/>
    <lineage>
        <taxon>Eukaryota</taxon>
        <taxon>Metazoa</taxon>
        <taxon>Chordata</taxon>
        <taxon>Craniata</taxon>
        <taxon>Vertebrata</taxon>
        <taxon>Euteleostomi</taxon>
        <taxon>Amphibia</taxon>
        <taxon>Batrachia</taxon>
        <taxon>Anura</taxon>
        <taxon>Neobatrachia</taxon>
        <taxon>Ranoidea</taxon>
        <taxon>Ranidae</taxon>
        <taxon>Staurois</taxon>
    </lineage>
</organism>
<name>A0ABN9DT83_9NEOB</name>
<gene>
    <name evidence="1" type="ORF">SPARVUS_LOCUS8255850</name>
</gene>
<protein>
    <recommendedName>
        <fullName evidence="3">NS5A</fullName>
    </recommendedName>
</protein>
<keyword evidence="2" id="KW-1185">Reference proteome</keyword>
<feature type="non-terminal residue" evidence="1">
    <location>
        <position position="1"/>
    </location>
</feature>
<evidence type="ECO:0008006" key="3">
    <source>
        <dbReference type="Google" id="ProtNLM"/>
    </source>
</evidence>
<comment type="caution">
    <text evidence="1">The sequence shown here is derived from an EMBL/GenBank/DDBJ whole genome shotgun (WGS) entry which is preliminary data.</text>
</comment>
<dbReference type="EMBL" id="CATNWA010014786">
    <property type="protein sequence ID" value="CAI9575864.1"/>
    <property type="molecule type" value="Genomic_DNA"/>
</dbReference>
<sequence length="57" mass="6132">WCAIEKGHCNCRDTATGVPLSRDTVTGVAVIRYNMTGVTRGGLTIWKLGHCPRACGQ</sequence>